<organism evidence="1 2">
    <name type="scientific">Vallicoccus soli</name>
    <dbReference type="NCBI Taxonomy" id="2339232"/>
    <lineage>
        <taxon>Bacteria</taxon>
        <taxon>Bacillati</taxon>
        <taxon>Actinomycetota</taxon>
        <taxon>Actinomycetes</taxon>
        <taxon>Motilibacterales</taxon>
        <taxon>Vallicoccaceae</taxon>
        <taxon>Vallicoccus</taxon>
    </lineage>
</organism>
<reference evidence="1 2" key="1">
    <citation type="submission" date="2018-09" db="EMBL/GenBank/DDBJ databases">
        <title>YIM 75000 draft genome.</title>
        <authorList>
            <person name="Tang S."/>
            <person name="Feng Y."/>
        </authorList>
    </citation>
    <scope>NUCLEOTIDE SEQUENCE [LARGE SCALE GENOMIC DNA]</scope>
    <source>
        <strain evidence="1 2">YIM 75000</strain>
    </source>
</reference>
<sequence>MAKRFNFRQRFELAPGGRLPFSEPTVLLFEDDSTSIQLRSLEDKPLSEASMMCILGSGYLSESLARAAGEQWRNGMQKALAGVKLGANFGLRNPNMGGFTDVILEQITRETGIPVYRDSWDIMVFPSEPSPQFSSATASGHIVVGETVLRASVAAAMGGDSLNEVDEVAFDLFTASLRSSHLADVRVVLLVMAVECLIERRQRPQATVKYLTELVERTSRNSALEASEREALSNALRSLAYESTTKGAKTLAQQVNAGSHAEEPTALVAEAFKMRHSLVHGGRRPDLERVRYVGANLEPMVGELIAGPAVAQSVIQARLDLGVRE</sequence>
<evidence type="ECO:0008006" key="3">
    <source>
        <dbReference type="Google" id="ProtNLM"/>
    </source>
</evidence>
<dbReference type="RefSeq" id="WP_119952035.1">
    <property type="nucleotide sequence ID" value="NZ_QZEZ01000014.1"/>
</dbReference>
<proteinExistence type="predicted"/>
<dbReference type="AlphaFoldDB" id="A0A3A3YS63"/>
<comment type="caution">
    <text evidence="1">The sequence shown here is derived from an EMBL/GenBank/DDBJ whole genome shotgun (WGS) entry which is preliminary data.</text>
</comment>
<protein>
    <recommendedName>
        <fullName evidence="3">Apea-like HEPN domain-containing protein</fullName>
    </recommendedName>
</protein>
<dbReference type="EMBL" id="QZEZ01000014">
    <property type="protein sequence ID" value="RJK92511.1"/>
    <property type="molecule type" value="Genomic_DNA"/>
</dbReference>
<accession>A0A3A3YS63</accession>
<keyword evidence="2" id="KW-1185">Reference proteome</keyword>
<evidence type="ECO:0000313" key="1">
    <source>
        <dbReference type="EMBL" id="RJK92511.1"/>
    </source>
</evidence>
<evidence type="ECO:0000313" key="2">
    <source>
        <dbReference type="Proteomes" id="UP000265614"/>
    </source>
</evidence>
<name>A0A3A3YS63_9ACTN</name>
<dbReference type="OrthoDB" id="5138556at2"/>
<dbReference type="Proteomes" id="UP000265614">
    <property type="component" value="Unassembled WGS sequence"/>
</dbReference>
<gene>
    <name evidence="1" type="ORF">D5H78_18715</name>
</gene>